<protein>
    <submittedName>
        <fullName evidence="5">Cyclin-like protein</fullName>
    </submittedName>
</protein>
<proteinExistence type="inferred from homology"/>
<dbReference type="EMBL" id="JAGRRH010000009">
    <property type="protein sequence ID" value="KAG7364891.1"/>
    <property type="molecule type" value="Genomic_DNA"/>
</dbReference>
<dbReference type="CDD" id="cd20524">
    <property type="entry name" value="CYCLIN_CCNH_rpt1"/>
    <property type="match status" value="1"/>
</dbReference>
<evidence type="ECO:0000313" key="6">
    <source>
        <dbReference type="Proteomes" id="UP000693970"/>
    </source>
</evidence>
<keyword evidence="6" id="KW-1185">Reference proteome</keyword>
<accession>A0A9K3LQS9</accession>
<dbReference type="GO" id="GO:0016538">
    <property type="term" value="F:cyclin-dependent protein serine/threonine kinase regulator activity"/>
    <property type="evidence" value="ECO:0007669"/>
    <property type="project" value="InterPro"/>
</dbReference>
<dbReference type="InterPro" id="IPR031658">
    <property type="entry name" value="Cyclin_C_2"/>
</dbReference>
<dbReference type="CDD" id="cd20525">
    <property type="entry name" value="CYCLIN_CCNH_rpt2"/>
    <property type="match status" value="1"/>
</dbReference>
<dbReference type="GO" id="GO:0006357">
    <property type="term" value="P:regulation of transcription by RNA polymerase II"/>
    <property type="evidence" value="ECO:0007669"/>
    <property type="project" value="InterPro"/>
</dbReference>
<evidence type="ECO:0000256" key="1">
    <source>
        <dbReference type="ARBA" id="ARBA00023127"/>
    </source>
</evidence>
<comment type="similarity">
    <text evidence="2">Belongs to the cyclin family.</text>
</comment>
<reference evidence="5" key="2">
    <citation type="submission" date="2021-04" db="EMBL/GenBank/DDBJ databases">
        <authorList>
            <person name="Podell S."/>
        </authorList>
    </citation>
    <scope>NUCLEOTIDE SEQUENCE</scope>
    <source>
        <strain evidence="5">Hildebrandi</strain>
    </source>
</reference>
<sequence>MCDPADSSQLKEWLFPPEDLELCRSRANRVARKYLDAQRDEQETEDAINNNTKNGNVPVQCFARHFIANKVTFLSEDDGPLQTSDGRTFLTPDEECLLVSFYASKLPSLIGPMAQLPRLRREPKVPATAAMLLRRFYLSNSVMIHDPKTVMVSAAFLASKVEDAMTDVRYLEEGTNLMNAPVPLSEIIPAEIHLLSGVNFELLCFHPYKAVLAITEDLRTYLKSERGRTLVQFSDGSDRLIVGQDLKPMHDAAQAIVNDVVVSDIPMLYTPGQIGLAALMVANDQQEGKEGVPQIDIIGYLSQRFETADINKMSFLLNEICGKLQELKEGKYGCGNYNLDMQVLKGIHKKLKRVRLWGAKDKKKKRKKEEGEDGPETKKAKTS</sequence>
<evidence type="ECO:0000259" key="4">
    <source>
        <dbReference type="SMART" id="SM00385"/>
    </source>
</evidence>
<dbReference type="InterPro" id="IPR013763">
    <property type="entry name" value="Cyclin-like_dom"/>
</dbReference>
<comment type="caution">
    <text evidence="5">The sequence shown here is derived from an EMBL/GenBank/DDBJ whole genome shotgun (WGS) entry which is preliminary data.</text>
</comment>
<feature type="domain" description="Cyclin-like" evidence="4">
    <location>
        <begin position="231"/>
        <end position="319"/>
    </location>
</feature>
<dbReference type="PANTHER" id="PTHR10026">
    <property type="entry name" value="CYCLIN"/>
    <property type="match status" value="1"/>
</dbReference>
<dbReference type="Proteomes" id="UP000693970">
    <property type="component" value="Unassembled WGS sequence"/>
</dbReference>
<dbReference type="Pfam" id="PF00134">
    <property type="entry name" value="Cyclin_N"/>
    <property type="match status" value="1"/>
</dbReference>
<gene>
    <name evidence="5" type="ORF">IV203_038094</name>
</gene>
<evidence type="ECO:0000313" key="5">
    <source>
        <dbReference type="EMBL" id="KAG7364891.1"/>
    </source>
</evidence>
<dbReference type="InterPro" id="IPR006671">
    <property type="entry name" value="Cyclin_N"/>
</dbReference>
<feature type="compositionally biased region" description="Basic residues" evidence="3">
    <location>
        <begin position="358"/>
        <end position="367"/>
    </location>
</feature>
<dbReference type="InterPro" id="IPR043198">
    <property type="entry name" value="Cyclin/Ssn8"/>
</dbReference>
<dbReference type="OrthoDB" id="41688at2759"/>
<organism evidence="5 6">
    <name type="scientific">Nitzschia inconspicua</name>
    <dbReference type="NCBI Taxonomy" id="303405"/>
    <lineage>
        <taxon>Eukaryota</taxon>
        <taxon>Sar</taxon>
        <taxon>Stramenopiles</taxon>
        <taxon>Ochrophyta</taxon>
        <taxon>Bacillariophyta</taxon>
        <taxon>Bacillariophyceae</taxon>
        <taxon>Bacillariophycidae</taxon>
        <taxon>Bacillariales</taxon>
        <taxon>Bacillariaceae</taxon>
        <taxon>Nitzschia</taxon>
    </lineage>
</organism>
<keyword evidence="1 2" id="KW-0195">Cyclin</keyword>
<reference evidence="5" key="1">
    <citation type="journal article" date="2021" name="Sci. Rep.">
        <title>Diploid genomic architecture of Nitzschia inconspicua, an elite biomass production diatom.</title>
        <authorList>
            <person name="Oliver A."/>
            <person name="Podell S."/>
            <person name="Pinowska A."/>
            <person name="Traller J.C."/>
            <person name="Smith S.R."/>
            <person name="McClure R."/>
            <person name="Beliaev A."/>
            <person name="Bohutskyi P."/>
            <person name="Hill E.A."/>
            <person name="Rabines A."/>
            <person name="Zheng H."/>
            <person name="Allen L.Z."/>
            <person name="Kuo A."/>
            <person name="Grigoriev I.V."/>
            <person name="Allen A.E."/>
            <person name="Hazlebeck D."/>
            <person name="Allen E.E."/>
        </authorList>
    </citation>
    <scope>NUCLEOTIDE SEQUENCE</scope>
    <source>
        <strain evidence="5">Hildebrandi</strain>
    </source>
</reference>
<feature type="region of interest" description="Disordered" evidence="3">
    <location>
        <begin position="358"/>
        <end position="383"/>
    </location>
</feature>
<dbReference type="SMART" id="SM00385">
    <property type="entry name" value="CYCLIN"/>
    <property type="match status" value="2"/>
</dbReference>
<feature type="domain" description="Cyclin-like" evidence="4">
    <location>
        <begin position="108"/>
        <end position="196"/>
    </location>
</feature>
<dbReference type="AlphaFoldDB" id="A0A9K3LQS9"/>
<name>A0A9K3LQS9_9STRA</name>
<evidence type="ECO:0000256" key="2">
    <source>
        <dbReference type="RuleBase" id="RU000383"/>
    </source>
</evidence>
<dbReference type="Pfam" id="PF16899">
    <property type="entry name" value="Cyclin_C_2"/>
    <property type="match status" value="1"/>
</dbReference>
<evidence type="ECO:0000256" key="3">
    <source>
        <dbReference type="SAM" id="MobiDB-lite"/>
    </source>
</evidence>